<dbReference type="AlphaFoldDB" id="A0A3B6RCZ4"/>
<dbReference type="Gramene" id="TraesCS7A03G0237100.1">
    <property type="protein sequence ID" value="TraesCS7A03G0237100.1.CDS"/>
    <property type="gene ID" value="TraesCS7A03G0237100"/>
</dbReference>
<dbReference type="Gramene" id="TraesCLE_scaffold_043559_01G000100.1">
    <property type="protein sequence ID" value="TraesCLE_scaffold_043559_01G000100.1"/>
    <property type="gene ID" value="TraesCLE_scaffold_043559_01G000100"/>
</dbReference>
<evidence type="ECO:0000313" key="3">
    <source>
        <dbReference type="Proteomes" id="UP000019116"/>
    </source>
</evidence>
<dbReference type="Gramene" id="TraesWEE_scaffold_044940_01G000100.1">
    <property type="protein sequence ID" value="TraesWEE_scaffold_044940_01G000100.1"/>
    <property type="gene ID" value="TraesWEE_scaffold_044940_01G000100"/>
</dbReference>
<evidence type="ECO:0000256" key="1">
    <source>
        <dbReference type="SAM" id="MobiDB-lite"/>
    </source>
</evidence>
<reference evidence="2" key="2">
    <citation type="submission" date="2018-10" db="UniProtKB">
        <authorList>
            <consortium name="EnsemblPlants"/>
        </authorList>
    </citation>
    <scope>IDENTIFICATION</scope>
</reference>
<proteinExistence type="predicted"/>
<sequence length="105" mass="11355">MASSDAPDAAIAVAAPIPAPPRTDSHEPSGAKEAGSGGKQSHQVQCLDGKNWRPGCHHRTYRTPAWESEKLYGRPLLQMDPNKFPDMFSTFSTDAFMSYGAGAYQ</sequence>
<dbReference type="Gramene" id="TraesMAC7A03G03834640.1">
    <property type="protein sequence ID" value="TraesMAC7A03G03834640.1"/>
    <property type="gene ID" value="TraesMAC7A03G03834640"/>
</dbReference>
<protein>
    <submittedName>
        <fullName evidence="2">Uncharacterized protein</fullName>
    </submittedName>
</protein>
<dbReference type="Gramene" id="TraesSYM7A03G03784180.1">
    <property type="protein sequence ID" value="TraesSYM7A03G03784180.1"/>
    <property type="gene ID" value="TraesSYM7A03G03784180"/>
</dbReference>
<keyword evidence="3" id="KW-1185">Reference proteome</keyword>
<reference evidence="2" key="1">
    <citation type="submission" date="2018-08" db="EMBL/GenBank/DDBJ databases">
        <authorList>
            <person name="Rossello M."/>
        </authorList>
    </citation>
    <scope>NUCLEOTIDE SEQUENCE [LARGE SCALE GENOMIC DNA]</scope>
    <source>
        <strain evidence="2">cv. Chinese Spring</strain>
    </source>
</reference>
<organism evidence="2">
    <name type="scientific">Triticum aestivum</name>
    <name type="common">Wheat</name>
    <dbReference type="NCBI Taxonomy" id="4565"/>
    <lineage>
        <taxon>Eukaryota</taxon>
        <taxon>Viridiplantae</taxon>
        <taxon>Streptophyta</taxon>
        <taxon>Embryophyta</taxon>
        <taxon>Tracheophyta</taxon>
        <taxon>Spermatophyta</taxon>
        <taxon>Magnoliopsida</taxon>
        <taxon>Liliopsida</taxon>
        <taxon>Poales</taxon>
        <taxon>Poaceae</taxon>
        <taxon>BOP clade</taxon>
        <taxon>Pooideae</taxon>
        <taxon>Triticodae</taxon>
        <taxon>Triticeae</taxon>
        <taxon>Triticinae</taxon>
        <taxon>Triticum</taxon>
    </lineage>
</organism>
<feature type="compositionally biased region" description="Low complexity" evidence="1">
    <location>
        <begin position="1"/>
        <end position="16"/>
    </location>
</feature>
<name>A0A3B6RCZ4_WHEAT</name>
<feature type="region of interest" description="Disordered" evidence="1">
    <location>
        <begin position="1"/>
        <end position="50"/>
    </location>
</feature>
<dbReference type="EnsemblPlants" id="TraesCS7A02G099700.1">
    <property type="protein sequence ID" value="TraesCS7A02G099700.1"/>
    <property type="gene ID" value="TraesCS7A02G099700"/>
</dbReference>
<dbReference type="Gramene" id="TraesROB_scaffold_024267_01G000200.1">
    <property type="protein sequence ID" value="TraesROB_scaffold_024267_01G000200.1"/>
    <property type="gene ID" value="TraesROB_scaffold_024267_01G000200"/>
</dbReference>
<dbReference type="Gramene" id="TraesCS7A02G099700.1">
    <property type="protein sequence ID" value="TraesCS7A02G099700.1"/>
    <property type="gene ID" value="TraesCS7A02G099700"/>
</dbReference>
<dbReference type="Proteomes" id="UP000019116">
    <property type="component" value="Chromosome 7A"/>
</dbReference>
<evidence type="ECO:0000313" key="2">
    <source>
        <dbReference type="EnsemblPlants" id="TraesCS7A02G099700.1"/>
    </source>
</evidence>
<accession>A0A3B6RCZ4</accession>
<dbReference type="OMA" id="YRTSAWE"/>
<dbReference type="Gramene" id="TraesCAD_scaffold_012616_01G000200.1">
    <property type="protein sequence ID" value="TraesCAD_scaffold_012616_01G000200.1"/>
    <property type="gene ID" value="TraesCAD_scaffold_012616_01G000200"/>
</dbReference>